<keyword evidence="2" id="KW-1185">Reference proteome</keyword>
<dbReference type="Proteomes" id="UP001227268">
    <property type="component" value="Unassembled WGS sequence"/>
</dbReference>
<sequence length="160" mass="16820">MTAATLRLGTLGYCLSGNSSTAQDSAQMTGCTSAKIGYDLGYSIFSDGEIWGLETGDLSKTVRKGLTYLLVFQPLAAISALISLTFAFFAWCCGSRIMEIIAMLSTTLASLVAWIAFITAVALFATVKHKIQDASNGDLEVKLGNCLWMSLGAAPSAALA</sequence>
<name>A0ACC2VIL9_9TREE</name>
<protein>
    <submittedName>
        <fullName evidence="1">Uncharacterized protein</fullName>
    </submittedName>
</protein>
<evidence type="ECO:0000313" key="1">
    <source>
        <dbReference type="EMBL" id="KAJ9099233.1"/>
    </source>
</evidence>
<gene>
    <name evidence="1" type="ORF">QFC21_004113</name>
</gene>
<organism evidence="1 2">
    <name type="scientific">Naganishia friedmannii</name>
    <dbReference type="NCBI Taxonomy" id="89922"/>
    <lineage>
        <taxon>Eukaryota</taxon>
        <taxon>Fungi</taxon>
        <taxon>Dikarya</taxon>
        <taxon>Basidiomycota</taxon>
        <taxon>Agaricomycotina</taxon>
        <taxon>Tremellomycetes</taxon>
        <taxon>Filobasidiales</taxon>
        <taxon>Filobasidiaceae</taxon>
        <taxon>Naganishia</taxon>
    </lineage>
</organism>
<reference evidence="1" key="1">
    <citation type="submission" date="2023-04" db="EMBL/GenBank/DDBJ databases">
        <title>Draft Genome sequencing of Naganishia species isolated from polar environments using Oxford Nanopore Technology.</title>
        <authorList>
            <person name="Leo P."/>
            <person name="Venkateswaran K."/>
        </authorList>
    </citation>
    <scope>NUCLEOTIDE SEQUENCE</scope>
    <source>
        <strain evidence="1">MNA-CCFEE 5423</strain>
    </source>
</reference>
<comment type="caution">
    <text evidence="1">The sequence shown here is derived from an EMBL/GenBank/DDBJ whole genome shotgun (WGS) entry which is preliminary data.</text>
</comment>
<proteinExistence type="predicted"/>
<accession>A0ACC2VIL9</accession>
<evidence type="ECO:0000313" key="2">
    <source>
        <dbReference type="Proteomes" id="UP001227268"/>
    </source>
</evidence>
<dbReference type="EMBL" id="JASBWT010000013">
    <property type="protein sequence ID" value="KAJ9099233.1"/>
    <property type="molecule type" value="Genomic_DNA"/>
</dbReference>